<comment type="caution">
    <text evidence="1">The sequence shown here is derived from an EMBL/GenBank/DDBJ whole genome shotgun (WGS) entry which is preliminary data.</text>
</comment>
<evidence type="ECO:0000313" key="2">
    <source>
        <dbReference type="Proteomes" id="UP000268093"/>
    </source>
</evidence>
<dbReference type="Proteomes" id="UP000268093">
    <property type="component" value="Unassembled WGS sequence"/>
</dbReference>
<keyword evidence="2" id="KW-1185">Reference proteome</keyword>
<dbReference type="Gene3D" id="2.60.120.260">
    <property type="entry name" value="Galactose-binding domain-like"/>
    <property type="match status" value="1"/>
</dbReference>
<sequence length="118" mass="12641">MTPAALRIQVQSEQAIVLFANTAGASATFYFGGESVAWVGPKKNNHGIAQVYIDGKLVGEVNSYAAKATKSVILFKRTGLRLGQHTLKIVVSNKKAIGSQGINQELFGFLTDPFIITT</sequence>
<accession>A0A433DIB7</accession>
<evidence type="ECO:0000313" key="1">
    <source>
        <dbReference type="EMBL" id="RUP50594.1"/>
    </source>
</evidence>
<organism evidence="1 2">
    <name type="scientific">Jimgerdemannia flammicorona</name>
    <dbReference type="NCBI Taxonomy" id="994334"/>
    <lineage>
        <taxon>Eukaryota</taxon>
        <taxon>Fungi</taxon>
        <taxon>Fungi incertae sedis</taxon>
        <taxon>Mucoromycota</taxon>
        <taxon>Mucoromycotina</taxon>
        <taxon>Endogonomycetes</taxon>
        <taxon>Endogonales</taxon>
        <taxon>Endogonaceae</taxon>
        <taxon>Jimgerdemannia</taxon>
    </lineage>
</organism>
<gene>
    <name evidence="1" type="ORF">BC936DRAFT_138471</name>
</gene>
<reference evidence="1 2" key="1">
    <citation type="journal article" date="2018" name="New Phytol.">
        <title>Phylogenomics of Endogonaceae and evolution of mycorrhizas within Mucoromycota.</title>
        <authorList>
            <person name="Chang Y."/>
            <person name="Desiro A."/>
            <person name="Na H."/>
            <person name="Sandor L."/>
            <person name="Lipzen A."/>
            <person name="Clum A."/>
            <person name="Barry K."/>
            <person name="Grigoriev I.V."/>
            <person name="Martin F.M."/>
            <person name="Stajich J.E."/>
            <person name="Smith M.E."/>
            <person name="Bonito G."/>
            <person name="Spatafora J.W."/>
        </authorList>
    </citation>
    <scope>NUCLEOTIDE SEQUENCE [LARGE SCALE GENOMIC DNA]</scope>
    <source>
        <strain evidence="1 2">GMNB39</strain>
    </source>
</reference>
<dbReference type="AlphaFoldDB" id="A0A433DIB7"/>
<dbReference type="EMBL" id="RBNI01001316">
    <property type="protein sequence ID" value="RUP50594.1"/>
    <property type="molecule type" value="Genomic_DNA"/>
</dbReference>
<dbReference type="OrthoDB" id="3258237at2759"/>
<name>A0A433DIB7_9FUNG</name>
<proteinExistence type="predicted"/>
<protein>
    <submittedName>
        <fullName evidence="1">Uncharacterized protein</fullName>
    </submittedName>
</protein>